<sequence>MNAWGIAALVIGVVVVLPLFWVAVFSFVKSGERNVQFVLFLFTIALSANIFPATTVTLTLLAAVVLGFILYMLVCVRRDKLGENSKN</sequence>
<name>A0A078M508_9BACL</name>
<feature type="transmembrane region" description="Helical" evidence="1">
    <location>
        <begin position="58"/>
        <end position="76"/>
    </location>
</feature>
<dbReference type="AlphaFoldDB" id="A0A078M508"/>
<reference evidence="2" key="1">
    <citation type="submission" date="2014-07" db="EMBL/GenBank/DDBJ databases">
        <authorList>
            <person name="Urmite Genomes Urmite Genomes"/>
        </authorList>
    </citation>
    <scope>NUCLEOTIDE SEQUENCE</scope>
    <source>
        <strain evidence="2">13S34_air</strain>
    </source>
</reference>
<proteinExistence type="predicted"/>
<protein>
    <submittedName>
        <fullName evidence="2">Uncharacterized protein</fullName>
    </submittedName>
</protein>
<dbReference type="PATRIC" id="fig|1461583.4.peg.581"/>
<keyword evidence="1" id="KW-1133">Transmembrane helix</keyword>
<evidence type="ECO:0000256" key="1">
    <source>
        <dbReference type="SAM" id="Phobius"/>
    </source>
</evidence>
<gene>
    <name evidence="2" type="ORF">BN1050_00609</name>
</gene>
<keyword evidence="1" id="KW-0812">Transmembrane</keyword>
<feature type="transmembrane region" description="Helical" evidence="1">
    <location>
        <begin position="6"/>
        <end position="28"/>
    </location>
</feature>
<dbReference type="HOGENOM" id="CLU_2479638_0_0_9"/>
<evidence type="ECO:0000313" key="2">
    <source>
        <dbReference type="EMBL" id="CEA00432.1"/>
    </source>
</evidence>
<keyword evidence="1" id="KW-0472">Membrane</keyword>
<dbReference type="EMBL" id="LN483073">
    <property type="protein sequence ID" value="CEA00432.1"/>
    <property type="molecule type" value="Genomic_DNA"/>
</dbReference>
<feature type="transmembrane region" description="Helical" evidence="1">
    <location>
        <begin position="35"/>
        <end position="52"/>
    </location>
</feature>
<accession>A0A078M508</accession>
<organism evidence="2">
    <name type="scientific">Metalysinibacillus saudimassiliensis</name>
    <dbReference type="NCBI Taxonomy" id="1461583"/>
    <lineage>
        <taxon>Bacteria</taxon>
        <taxon>Bacillati</taxon>
        <taxon>Bacillota</taxon>
        <taxon>Bacilli</taxon>
        <taxon>Bacillales</taxon>
        <taxon>Caryophanaceae</taxon>
        <taxon>Metalysinibacillus</taxon>
    </lineage>
</organism>